<dbReference type="PROSITE" id="PS50054">
    <property type="entry name" value="TYR_PHOSPHATASE_DUAL"/>
    <property type="match status" value="1"/>
</dbReference>
<evidence type="ECO:0000313" key="19">
    <source>
        <dbReference type="EMBL" id="KAL3889906.1"/>
    </source>
</evidence>
<dbReference type="EC" id="3.6.1.74" evidence="12"/>
<dbReference type="GO" id="GO:0004484">
    <property type="term" value="F:mRNA guanylyltransferase activity"/>
    <property type="evidence" value="ECO:0007669"/>
    <property type="project" value="UniProtKB-UniRule"/>
</dbReference>
<dbReference type="GO" id="GO:0004651">
    <property type="term" value="F:polynucleotide 5'-phosphatase activity"/>
    <property type="evidence" value="ECO:0007669"/>
    <property type="project" value="UniProtKB-UniRule"/>
</dbReference>
<evidence type="ECO:0000256" key="11">
    <source>
        <dbReference type="ARBA" id="ARBA00044624"/>
    </source>
</evidence>
<dbReference type="Gene3D" id="2.40.50.140">
    <property type="entry name" value="Nucleic acid-binding proteins"/>
    <property type="match status" value="1"/>
</dbReference>
<dbReference type="InterPro" id="IPR012340">
    <property type="entry name" value="NA-bd_OB-fold"/>
</dbReference>
<evidence type="ECO:0000259" key="18">
    <source>
        <dbReference type="PROSITE" id="PS50056"/>
    </source>
</evidence>
<keyword evidence="7" id="KW-0904">Protein phosphatase</keyword>
<dbReference type="EMBL" id="JBJQND010000001">
    <property type="protein sequence ID" value="KAL3889907.1"/>
    <property type="molecule type" value="Genomic_DNA"/>
</dbReference>
<proteinExistence type="inferred from homology"/>
<dbReference type="InterPro" id="IPR001339">
    <property type="entry name" value="mRNA_cap_enzyme_adenylation"/>
</dbReference>
<dbReference type="EMBL" id="JBJQND010000001">
    <property type="protein sequence ID" value="KAL3889906.1"/>
    <property type="molecule type" value="Genomic_DNA"/>
</dbReference>
<evidence type="ECO:0000256" key="3">
    <source>
        <dbReference type="ARBA" id="ARBA00022679"/>
    </source>
</evidence>
<dbReference type="Gene3D" id="3.30.470.30">
    <property type="entry name" value="DNA ligase/mRNA capping enzyme"/>
    <property type="match status" value="1"/>
</dbReference>
<dbReference type="GO" id="GO:0006370">
    <property type="term" value="P:7-methylguanosine mRNA capping"/>
    <property type="evidence" value="ECO:0007669"/>
    <property type="project" value="UniProtKB-UniRule"/>
</dbReference>
<evidence type="ECO:0000256" key="14">
    <source>
        <dbReference type="PIRSR" id="PIRSR036958-2"/>
    </source>
</evidence>
<keyword evidence="6 12" id="KW-0378">Hydrolase</keyword>
<dbReference type="InterPro" id="IPR016130">
    <property type="entry name" value="Tyr_Pase_AS"/>
</dbReference>
<dbReference type="Gene3D" id="3.90.190.10">
    <property type="entry name" value="Protein tyrosine phosphatase superfamily"/>
    <property type="match status" value="1"/>
</dbReference>
<evidence type="ECO:0000256" key="4">
    <source>
        <dbReference type="ARBA" id="ARBA00022695"/>
    </source>
</evidence>
<feature type="active site" description="N6-GMP-lysine intermediate" evidence="14">
    <location>
        <position position="307"/>
    </location>
</feature>
<organism evidence="19 20">
    <name type="scientific">Sinanodonta woodiana</name>
    <name type="common">Chinese pond mussel</name>
    <name type="synonym">Anodonta woodiana</name>
    <dbReference type="NCBI Taxonomy" id="1069815"/>
    <lineage>
        <taxon>Eukaryota</taxon>
        <taxon>Metazoa</taxon>
        <taxon>Spiralia</taxon>
        <taxon>Lophotrochozoa</taxon>
        <taxon>Mollusca</taxon>
        <taxon>Bivalvia</taxon>
        <taxon>Autobranchia</taxon>
        <taxon>Heteroconchia</taxon>
        <taxon>Palaeoheterodonta</taxon>
        <taxon>Unionida</taxon>
        <taxon>Unionoidea</taxon>
        <taxon>Unionidae</taxon>
        <taxon>Unioninae</taxon>
        <taxon>Sinanodonta</taxon>
    </lineage>
</organism>
<dbReference type="InterPro" id="IPR017074">
    <property type="entry name" value="mRNA_cap_enz_bifunc"/>
</dbReference>
<evidence type="ECO:0000256" key="16">
    <source>
        <dbReference type="SAM" id="MobiDB-lite"/>
    </source>
</evidence>
<dbReference type="PROSITE" id="PS00383">
    <property type="entry name" value="TYR_PHOSPHATASE_1"/>
    <property type="match status" value="1"/>
</dbReference>
<sequence length="604" mass="69139">MPAAMSQGYSKKLGPPPRWLKCPRKGQVIVSKFLPMKTPLDHRYDDQVPEMYRFNLEMIFSSMKTAKAKLGLIIDLTNTSRFYKKDEIEENFECRYVKLQCRGHDEAPSEEQTQTFLDIASRFIMQKPLEIIGVHCTHGFNRTGFLIAAYLVEKMSWSIEAAVQEVAKARPPGIYKQDYLDELFSRYGDKDDAPPAPPLPDWCDESENADDDGHPLSNGGDAAADGTRKDGKRKRLKTEFVKKDAKFVEGVKGVIHVTTQPRLAEIQTRVQKMCGWDRAGFPGSQPVSMDVNNINLLREKAYKCSWKADGTRYLMLIHGRNEVYMIDRDNSVFYVQNLEFPRRKDPKAHIRDTLVDGELILDKVDGQTVPRYLIYDIIRFESQEVGKTNFDLRMFCIGKELIGPRHEKIKQGQLDKTKEPFSVRSKHFWDVSCARKILDGDFANQVSHEVDGLVFQPVPDPYVPGRSQDVLKWKPPTLNSVDFKLKITKVEGTGLLSTKVGLLYVGGQDQPFAQMKVSKALKEFDGKIIECSFDMENNTWKFLRQRTDKSFPNHYSTAVAVCGSIKHPVTKDLLFHVTEHERWMPPVRSRSDHEMMPPPAPKVR</sequence>
<dbReference type="InterPro" id="IPR020422">
    <property type="entry name" value="TYR_PHOSPHATASE_DUAL_dom"/>
</dbReference>
<dbReference type="FunFam" id="3.30.470.30:FF:000040">
    <property type="entry name" value="mRNA-capping enzyme"/>
    <property type="match status" value="1"/>
</dbReference>
<evidence type="ECO:0000256" key="5">
    <source>
        <dbReference type="ARBA" id="ARBA00022741"/>
    </source>
</evidence>
<feature type="domain" description="Tyrosine specific protein phosphatases" evidence="18">
    <location>
        <begin position="114"/>
        <end position="181"/>
    </location>
</feature>
<dbReference type="SUPFAM" id="SSF56091">
    <property type="entry name" value="DNA ligase/mRNA capping enzyme, catalytic domain"/>
    <property type="match status" value="1"/>
</dbReference>
<evidence type="ECO:0000256" key="2">
    <source>
        <dbReference type="ARBA" id="ARBA00022664"/>
    </source>
</evidence>
<dbReference type="GO" id="GO:0005525">
    <property type="term" value="F:GTP binding"/>
    <property type="evidence" value="ECO:0007669"/>
    <property type="project" value="UniProtKB-UniRule"/>
</dbReference>
<dbReference type="Pfam" id="PF03919">
    <property type="entry name" value="mRNA_cap_C"/>
    <property type="match status" value="1"/>
</dbReference>
<evidence type="ECO:0000256" key="15">
    <source>
        <dbReference type="PIRSR" id="PIRSR036958-3"/>
    </source>
</evidence>
<evidence type="ECO:0000256" key="10">
    <source>
        <dbReference type="ARBA" id="ARBA00023242"/>
    </source>
</evidence>
<dbReference type="InterPro" id="IPR029021">
    <property type="entry name" value="Prot-tyrosine_phosphatase-like"/>
</dbReference>
<dbReference type="EC" id="2.7.7.50" evidence="12"/>
<dbReference type="PROSITE" id="PS50056">
    <property type="entry name" value="TYR_PHOSPHATASE_2"/>
    <property type="match status" value="1"/>
</dbReference>
<keyword evidence="10 12" id="KW-0539">Nucleus</keyword>
<keyword evidence="4 12" id="KW-0548">Nucleotidyltransferase</keyword>
<evidence type="ECO:0000256" key="9">
    <source>
        <dbReference type="ARBA" id="ARBA00023134"/>
    </source>
</evidence>
<comment type="similarity">
    <text evidence="12">In the C-terminal section; belongs to the eukaryotic GTase family.</text>
</comment>
<dbReference type="InterPro" id="IPR000340">
    <property type="entry name" value="Dual-sp_phosphatase_cat-dom"/>
</dbReference>
<name>A0ABD3XWG2_SINWO</name>
<dbReference type="Gene3D" id="3.30.1490.430">
    <property type="match status" value="1"/>
</dbReference>
<keyword evidence="8 12" id="KW-0506">mRNA capping</keyword>
<evidence type="ECO:0000256" key="12">
    <source>
        <dbReference type="PIRNR" id="PIRNR036958"/>
    </source>
</evidence>
<feature type="active site" description="Phosphocysteine intermediate" evidence="13">
    <location>
        <position position="136"/>
    </location>
</feature>
<comment type="catalytic activity">
    <reaction evidence="12">
        <text>a 5'-end triphospho-ribonucleoside in mRNA + H2O = a 5'-end diphospho-ribonucleoside in mRNA + phosphate + H(+)</text>
        <dbReference type="Rhea" id="RHEA:67004"/>
        <dbReference type="Rhea" id="RHEA-COMP:17164"/>
        <dbReference type="Rhea" id="RHEA-COMP:17165"/>
        <dbReference type="ChEBI" id="CHEBI:15377"/>
        <dbReference type="ChEBI" id="CHEBI:15378"/>
        <dbReference type="ChEBI" id="CHEBI:43474"/>
        <dbReference type="ChEBI" id="CHEBI:167616"/>
        <dbReference type="ChEBI" id="CHEBI:167618"/>
        <dbReference type="EC" id="3.6.1.74"/>
    </reaction>
</comment>
<dbReference type="InterPro" id="IPR051029">
    <property type="entry name" value="mRNA_Capping_Enz/RNA_Phosphat"/>
</dbReference>
<dbReference type="FunFam" id="3.90.190.10:FF:000040">
    <property type="entry name" value="mRNA-capping enzyme"/>
    <property type="match status" value="1"/>
</dbReference>
<keyword evidence="3 12" id="KW-0808">Transferase</keyword>
<comment type="caution">
    <text evidence="19">The sequence shown here is derived from an EMBL/GenBank/DDBJ whole genome shotgun (WGS) entry which is preliminary data.</text>
</comment>
<comment type="function">
    <text evidence="12">Bifunctional mRNA-capping enzyme exhibiting RNA 5'-triphosphate monophosphatase activity in the N-terminal part and mRNA guanylyltransferase activity in the C-terminal part. Catalyzes the first two steps of cap formation: by removing the gamma-phosphate from the 5'-triphosphate end of nascent mRNA to yield a diphosphate end, and by transferring the GMP moiety of GTP to the 5'-diphosphate terminus of RNA via a covalent enzyme-GMP reaction intermediate.</text>
</comment>
<keyword evidence="5 12" id="KW-0547">Nucleotide-binding</keyword>
<dbReference type="PANTHER" id="PTHR10367">
    <property type="entry name" value="MRNA-CAPPING ENZYME"/>
    <property type="match status" value="1"/>
</dbReference>
<evidence type="ECO:0000256" key="8">
    <source>
        <dbReference type="ARBA" id="ARBA00023042"/>
    </source>
</evidence>
<feature type="binding site" evidence="15">
    <location>
        <begin position="472"/>
        <end position="474"/>
    </location>
    <ligand>
        <name>GTP</name>
        <dbReference type="ChEBI" id="CHEBI:37565"/>
    </ligand>
</feature>
<dbReference type="PANTHER" id="PTHR10367:SF17">
    <property type="entry name" value="MRNA-CAPPING ENZYME"/>
    <property type="match status" value="1"/>
</dbReference>
<protein>
    <recommendedName>
        <fullName evidence="12">mRNA-capping enzyme</fullName>
    </recommendedName>
    <domain>
        <recommendedName>
            <fullName evidence="12">mRNA 5'-triphosphate monophosphatase</fullName>
            <ecNumber evidence="12">3.6.1.74</ecNumber>
        </recommendedName>
        <alternativeName>
            <fullName evidence="12">mRNA 5'-phosphatase</fullName>
        </alternativeName>
    </domain>
    <domain>
        <recommendedName>
            <fullName evidence="12">mRNA guanylyltransferase</fullName>
            <ecNumber evidence="12">2.7.7.50</ecNumber>
        </recommendedName>
        <alternativeName>
            <fullName evidence="12">GTP--RNA guanylyltransferase</fullName>
            <shortName evidence="12">GTase</shortName>
        </alternativeName>
    </domain>
</protein>
<dbReference type="SUPFAM" id="SSF52799">
    <property type="entry name" value="(Phosphotyrosine protein) phosphatases II"/>
    <property type="match status" value="1"/>
</dbReference>
<accession>A0ABD3XWG2</accession>
<dbReference type="Proteomes" id="UP001634394">
    <property type="component" value="Unassembled WGS sequence"/>
</dbReference>
<dbReference type="SMART" id="SM00195">
    <property type="entry name" value="DSPc"/>
    <property type="match status" value="1"/>
</dbReference>
<reference evidence="19 20" key="1">
    <citation type="submission" date="2024-11" db="EMBL/GenBank/DDBJ databases">
        <title>Chromosome-level genome assembly of the freshwater bivalve Anodonta woodiana.</title>
        <authorList>
            <person name="Chen X."/>
        </authorList>
    </citation>
    <scope>NUCLEOTIDE SEQUENCE [LARGE SCALE GENOMIC DNA]</scope>
    <source>
        <strain evidence="19">MN2024</strain>
        <tissue evidence="19">Gills</tissue>
    </source>
</reference>
<evidence type="ECO:0000256" key="13">
    <source>
        <dbReference type="PIRSR" id="PIRSR036958-1"/>
    </source>
</evidence>
<dbReference type="InterPro" id="IPR013846">
    <property type="entry name" value="mRNA_cap_enzyme_C"/>
</dbReference>
<feature type="binding site" evidence="15">
    <location>
        <position position="312"/>
    </location>
    <ligand>
        <name>GTP</name>
        <dbReference type="ChEBI" id="CHEBI:37565"/>
    </ligand>
</feature>
<evidence type="ECO:0000313" key="20">
    <source>
        <dbReference type="Proteomes" id="UP001634394"/>
    </source>
</evidence>
<feature type="binding site" evidence="15">
    <location>
        <begin position="356"/>
        <end position="358"/>
    </location>
    <ligand>
        <name>GTP</name>
        <dbReference type="ChEBI" id="CHEBI:37565"/>
    </ligand>
</feature>
<comment type="subcellular location">
    <subcellularLocation>
        <location evidence="1 12">Nucleus</location>
    </subcellularLocation>
</comment>
<dbReference type="AlphaFoldDB" id="A0ABD3XWG2"/>
<gene>
    <name evidence="19" type="ORF">ACJMK2_002226</name>
</gene>
<keyword evidence="9 12" id="KW-0342">GTP-binding</keyword>
<dbReference type="PIRSF" id="PIRSF036958">
    <property type="entry name" value="mRNA_capping_HCE"/>
    <property type="match status" value="1"/>
</dbReference>
<dbReference type="CDD" id="cd07895">
    <property type="entry name" value="Adenylation_mRNA_capping"/>
    <property type="match status" value="1"/>
</dbReference>
<feature type="binding site" evidence="15">
    <location>
        <begin position="544"/>
        <end position="549"/>
    </location>
    <ligand>
        <name>GTP</name>
        <dbReference type="ChEBI" id="CHEBI:37565"/>
    </ligand>
</feature>
<dbReference type="Pfam" id="PF00782">
    <property type="entry name" value="DSPc"/>
    <property type="match status" value="1"/>
</dbReference>
<feature type="domain" description="Tyrosine-protein phosphatase" evidence="17">
    <location>
        <begin position="43"/>
        <end position="193"/>
    </location>
</feature>
<comment type="similarity">
    <text evidence="12">In the N-terminal section; belongs to the non-receptor class of the protein-tyrosine phosphatase family.</text>
</comment>
<dbReference type="FunFam" id="2.40.50.140:FF:000111">
    <property type="entry name" value="mRNA-capping enzyme"/>
    <property type="match status" value="1"/>
</dbReference>
<dbReference type="InterPro" id="IPR000387">
    <property type="entry name" value="Tyr_Pase_dom"/>
</dbReference>
<evidence type="ECO:0000256" key="6">
    <source>
        <dbReference type="ARBA" id="ARBA00022801"/>
    </source>
</evidence>
<comment type="catalytic activity">
    <reaction evidence="11">
        <text>a 5'-end diphospho-ribonucleoside in mRNA + GTP + H(+) = a 5'-end (5'-triphosphoguanosine)-ribonucleoside in mRNA + diphosphate</text>
        <dbReference type="Rhea" id="RHEA:67012"/>
        <dbReference type="Rhea" id="RHEA-COMP:17165"/>
        <dbReference type="Rhea" id="RHEA-COMP:17166"/>
        <dbReference type="ChEBI" id="CHEBI:15378"/>
        <dbReference type="ChEBI" id="CHEBI:33019"/>
        <dbReference type="ChEBI" id="CHEBI:37565"/>
        <dbReference type="ChEBI" id="CHEBI:167616"/>
        <dbReference type="ChEBI" id="CHEBI:167617"/>
        <dbReference type="EC" id="2.7.7.50"/>
    </reaction>
    <physiologicalReaction direction="left-to-right" evidence="11">
        <dbReference type="Rhea" id="RHEA:67013"/>
    </physiologicalReaction>
</comment>
<feature type="binding site" evidence="15">
    <location>
        <position position="328"/>
    </location>
    <ligand>
        <name>GTP</name>
        <dbReference type="ChEBI" id="CHEBI:37565"/>
    </ligand>
</feature>
<dbReference type="GO" id="GO:0004721">
    <property type="term" value="F:phosphoprotein phosphatase activity"/>
    <property type="evidence" value="ECO:0007669"/>
    <property type="project" value="UniProtKB-UniRule"/>
</dbReference>
<feature type="region of interest" description="Disordered" evidence="16">
    <location>
        <begin position="186"/>
        <end position="233"/>
    </location>
</feature>
<evidence type="ECO:0000256" key="1">
    <source>
        <dbReference type="ARBA" id="ARBA00004123"/>
    </source>
</evidence>
<evidence type="ECO:0000259" key="17">
    <source>
        <dbReference type="PROSITE" id="PS50054"/>
    </source>
</evidence>
<dbReference type="Pfam" id="PF01331">
    <property type="entry name" value="mRNA_cap_enzyme"/>
    <property type="match status" value="1"/>
</dbReference>
<dbReference type="CDD" id="cd17664">
    <property type="entry name" value="Mce1_N"/>
    <property type="match status" value="1"/>
</dbReference>
<keyword evidence="20" id="KW-1185">Reference proteome</keyword>
<evidence type="ECO:0000256" key="7">
    <source>
        <dbReference type="ARBA" id="ARBA00022912"/>
    </source>
</evidence>
<keyword evidence="2 12" id="KW-0507">mRNA processing</keyword>
<dbReference type="GO" id="GO:0005634">
    <property type="term" value="C:nucleus"/>
    <property type="evidence" value="ECO:0007669"/>
    <property type="project" value="UniProtKB-SubCell"/>
</dbReference>
<dbReference type="SUPFAM" id="SSF50249">
    <property type="entry name" value="Nucleic acid-binding proteins"/>
    <property type="match status" value="1"/>
</dbReference>
<dbReference type="GO" id="GO:0140818">
    <property type="term" value="F:mRNA 5'-triphosphate monophosphatase activity"/>
    <property type="evidence" value="ECO:0007669"/>
    <property type="project" value="UniProtKB-EC"/>
</dbReference>